<evidence type="ECO:0000313" key="2">
    <source>
        <dbReference type="EMBL" id="PHI29189.1"/>
    </source>
</evidence>
<dbReference type="Proteomes" id="UP000224974">
    <property type="component" value="Unassembled WGS sequence"/>
</dbReference>
<dbReference type="EMBL" id="CAADJA010000002">
    <property type="protein sequence ID" value="VFS47384.1"/>
    <property type="molecule type" value="Genomic_DNA"/>
</dbReference>
<sequence length="58" mass="6578">MTTKNKSRKPAPRVPNEVTASIEPVKEDDVNADQFISTSMLGEIRRRQRRKPKDTPVG</sequence>
<evidence type="ECO:0000313" key="5">
    <source>
        <dbReference type="Proteomes" id="UP000373449"/>
    </source>
</evidence>
<evidence type="ECO:0000313" key="3">
    <source>
        <dbReference type="EMBL" id="VFS47384.1"/>
    </source>
</evidence>
<dbReference type="STRING" id="1111728.GCA_000427805_04109"/>
<keyword evidence="4" id="KW-1185">Reference proteome</keyword>
<accession>A0A2C6CR85</accession>
<dbReference type="RefSeq" id="WP_099044112.1">
    <property type="nucleotide sequence ID" value="NZ_CAADJA010000002.1"/>
</dbReference>
<gene>
    <name evidence="2" type="ORF">CRN84_07570</name>
    <name evidence="3" type="ORF">NCTC12282_02319</name>
</gene>
<feature type="region of interest" description="Disordered" evidence="1">
    <location>
        <begin position="39"/>
        <end position="58"/>
    </location>
</feature>
<organism evidence="2 4">
    <name type="scientific">Budvicia aquatica</name>
    <dbReference type="NCBI Taxonomy" id="82979"/>
    <lineage>
        <taxon>Bacteria</taxon>
        <taxon>Pseudomonadati</taxon>
        <taxon>Pseudomonadota</taxon>
        <taxon>Gammaproteobacteria</taxon>
        <taxon>Enterobacterales</taxon>
        <taxon>Budviciaceae</taxon>
        <taxon>Budvicia</taxon>
    </lineage>
</organism>
<evidence type="ECO:0000256" key="1">
    <source>
        <dbReference type="SAM" id="MobiDB-lite"/>
    </source>
</evidence>
<reference evidence="4" key="1">
    <citation type="submission" date="2017-09" db="EMBL/GenBank/DDBJ databases">
        <title>FDA dAtabase for Regulatory Grade micrObial Sequences (FDA-ARGOS): Supporting development and validation of Infectious Disease Dx tests.</title>
        <authorList>
            <person name="Minogue T."/>
            <person name="Wolcott M."/>
            <person name="Wasieloski L."/>
            <person name="Aguilar W."/>
            <person name="Moore D."/>
            <person name="Tallon L."/>
            <person name="Sadzewicz L."/>
            <person name="Ott S."/>
            <person name="Zhao X."/>
            <person name="Nagaraj S."/>
            <person name="Vavikolanu K."/>
            <person name="Aluvathingal J."/>
            <person name="Nadendla S."/>
            <person name="Sichtig H."/>
        </authorList>
    </citation>
    <scope>NUCLEOTIDE SEQUENCE [LARGE SCALE GENOMIC DNA]</scope>
    <source>
        <strain evidence="4">FDAARGOS_387</strain>
    </source>
</reference>
<proteinExistence type="predicted"/>
<dbReference type="AlphaFoldDB" id="A0A2C6CR85"/>
<name>A0A2C6CR85_9GAMM</name>
<reference evidence="3 5" key="3">
    <citation type="submission" date="2019-03" db="EMBL/GenBank/DDBJ databases">
        <authorList>
            <consortium name="Pathogen Informatics"/>
        </authorList>
    </citation>
    <scope>NUCLEOTIDE SEQUENCE [LARGE SCALE GENOMIC DNA]</scope>
    <source>
        <strain evidence="3 5">NCTC12282</strain>
    </source>
</reference>
<reference evidence="2" key="2">
    <citation type="submission" date="2017-09" db="EMBL/GenBank/DDBJ databases">
        <title>FDA dAtabase for Regulatory Grade micrObial Sequences (FDA-ARGOS): Supporting development and validation of Infectious Disease Dx tests.</title>
        <authorList>
            <person name="Minogue T."/>
            <person name="Wolcott M."/>
            <person name="Wasieloski L."/>
            <person name="Aguilar W."/>
            <person name="Moore D."/>
            <person name="Tallon L.J."/>
            <person name="Sadzewicz L."/>
            <person name="Ott S."/>
            <person name="Zhao X."/>
            <person name="Nagaraj S."/>
            <person name="Vavikolanu K."/>
            <person name="Aluvathingal J."/>
            <person name="Nadendla S."/>
            <person name="Sichtig H."/>
        </authorList>
    </citation>
    <scope>NUCLEOTIDE SEQUENCE</scope>
    <source>
        <strain evidence="2">FDAARGOS_387</strain>
    </source>
</reference>
<evidence type="ECO:0000313" key="4">
    <source>
        <dbReference type="Proteomes" id="UP000224974"/>
    </source>
</evidence>
<dbReference type="EMBL" id="PDDX01000001">
    <property type="protein sequence ID" value="PHI29189.1"/>
    <property type="molecule type" value="Genomic_DNA"/>
</dbReference>
<protein>
    <submittedName>
        <fullName evidence="2">Uncharacterized protein</fullName>
    </submittedName>
</protein>
<feature type="region of interest" description="Disordered" evidence="1">
    <location>
        <begin position="1"/>
        <end position="33"/>
    </location>
</feature>
<feature type="compositionally biased region" description="Basic residues" evidence="1">
    <location>
        <begin position="1"/>
        <end position="11"/>
    </location>
</feature>
<dbReference type="Proteomes" id="UP000373449">
    <property type="component" value="Unassembled WGS sequence"/>
</dbReference>